<feature type="domain" description="FAD dependent oxidoreductase" evidence="6">
    <location>
        <begin position="4"/>
        <end position="75"/>
    </location>
</feature>
<comment type="similarity">
    <text evidence="2">Belongs to the MSOX/MTOX family.</text>
</comment>
<organism evidence="7 8">
    <name type="scientific">Capronia coronata CBS 617.96</name>
    <dbReference type="NCBI Taxonomy" id="1182541"/>
    <lineage>
        <taxon>Eukaryota</taxon>
        <taxon>Fungi</taxon>
        <taxon>Dikarya</taxon>
        <taxon>Ascomycota</taxon>
        <taxon>Pezizomycotina</taxon>
        <taxon>Eurotiomycetes</taxon>
        <taxon>Chaetothyriomycetidae</taxon>
        <taxon>Chaetothyriales</taxon>
        <taxon>Herpotrichiellaceae</taxon>
        <taxon>Capronia</taxon>
    </lineage>
</organism>
<name>W9XR86_9EURO</name>
<dbReference type="OrthoDB" id="2219495at2759"/>
<dbReference type="GO" id="GO:0008115">
    <property type="term" value="F:sarcosine oxidase activity"/>
    <property type="evidence" value="ECO:0007669"/>
    <property type="project" value="TreeGrafter"/>
</dbReference>
<gene>
    <name evidence="7" type="ORF">A1O1_06680</name>
</gene>
<dbReference type="InterPro" id="IPR006076">
    <property type="entry name" value="FAD-dep_OxRdtase"/>
</dbReference>
<dbReference type="STRING" id="1182541.W9XR86"/>
<evidence type="ECO:0000256" key="4">
    <source>
        <dbReference type="ARBA" id="ARBA00022827"/>
    </source>
</evidence>
<evidence type="ECO:0000256" key="1">
    <source>
        <dbReference type="ARBA" id="ARBA00001974"/>
    </source>
</evidence>
<sequence length="113" mass="12788">LPQDADEALREGLRQIVPQFSRRKWQKGRQCWYTDTPQGDFVVDTHPSIDGLFIATGGSGHAFKFLPILGRYIADCFEGTATEEVSTKWKFPNGRRYPNDVIVCDDGSRRGPK</sequence>
<dbReference type="HOGENOM" id="CLU_2139339_0_0_1"/>
<evidence type="ECO:0000256" key="5">
    <source>
        <dbReference type="ARBA" id="ARBA00023002"/>
    </source>
</evidence>
<evidence type="ECO:0000313" key="7">
    <source>
        <dbReference type="EMBL" id="EXJ83062.1"/>
    </source>
</evidence>
<dbReference type="GO" id="GO:0050031">
    <property type="term" value="F:L-pipecolate oxidase activity"/>
    <property type="evidence" value="ECO:0007669"/>
    <property type="project" value="TreeGrafter"/>
</dbReference>
<dbReference type="Proteomes" id="UP000019484">
    <property type="component" value="Unassembled WGS sequence"/>
</dbReference>
<accession>W9XR86</accession>
<dbReference type="eggNOG" id="KOG2820">
    <property type="taxonomic scope" value="Eukaryota"/>
</dbReference>
<dbReference type="InterPro" id="IPR036188">
    <property type="entry name" value="FAD/NAD-bd_sf"/>
</dbReference>
<dbReference type="EMBL" id="AMWN01000006">
    <property type="protein sequence ID" value="EXJ83062.1"/>
    <property type="molecule type" value="Genomic_DNA"/>
</dbReference>
<keyword evidence="3" id="KW-0285">Flavoprotein</keyword>
<protein>
    <recommendedName>
        <fullName evidence="6">FAD dependent oxidoreductase domain-containing protein</fullName>
    </recommendedName>
</protein>
<dbReference type="GeneID" id="19161547"/>
<dbReference type="Gene3D" id="3.30.9.10">
    <property type="entry name" value="D-Amino Acid Oxidase, subunit A, domain 2"/>
    <property type="match status" value="1"/>
</dbReference>
<comment type="caution">
    <text evidence="7">The sequence shown here is derived from an EMBL/GenBank/DDBJ whole genome shotgun (WGS) entry which is preliminary data.</text>
</comment>
<keyword evidence="8" id="KW-1185">Reference proteome</keyword>
<evidence type="ECO:0000259" key="6">
    <source>
        <dbReference type="Pfam" id="PF01266"/>
    </source>
</evidence>
<proteinExistence type="inferred from homology"/>
<dbReference type="Gene3D" id="3.50.50.60">
    <property type="entry name" value="FAD/NAD(P)-binding domain"/>
    <property type="match status" value="1"/>
</dbReference>
<feature type="non-terminal residue" evidence="7">
    <location>
        <position position="113"/>
    </location>
</feature>
<evidence type="ECO:0000256" key="2">
    <source>
        <dbReference type="ARBA" id="ARBA00010989"/>
    </source>
</evidence>
<dbReference type="InterPro" id="IPR045170">
    <property type="entry name" value="MTOX"/>
</dbReference>
<comment type="cofactor">
    <cofactor evidence="1">
        <name>FAD</name>
        <dbReference type="ChEBI" id="CHEBI:57692"/>
    </cofactor>
</comment>
<keyword evidence="4" id="KW-0274">FAD</keyword>
<reference evidence="7 8" key="1">
    <citation type="submission" date="2013-03" db="EMBL/GenBank/DDBJ databases">
        <title>The Genome Sequence of Capronia coronata CBS 617.96.</title>
        <authorList>
            <consortium name="The Broad Institute Genomics Platform"/>
            <person name="Cuomo C."/>
            <person name="de Hoog S."/>
            <person name="Gorbushina A."/>
            <person name="Walker B."/>
            <person name="Young S.K."/>
            <person name="Zeng Q."/>
            <person name="Gargeya S."/>
            <person name="Fitzgerald M."/>
            <person name="Haas B."/>
            <person name="Abouelleil A."/>
            <person name="Allen A.W."/>
            <person name="Alvarado L."/>
            <person name="Arachchi H.M."/>
            <person name="Berlin A.M."/>
            <person name="Chapman S.B."/>
            <person name="Gainer-Dewar J."/>
            <person name="Goldberg J."/>
            <person name="Griggs A."/>
            <person name="Gujja S."/>
            <person name="Hansen M."/>
            <person name="Howarth C."/>
            <person name="Imamovic A."/>
            <person name="Ireland A."/>
            <person name="Larimer J."/>
            <person name="McCowan C."/>
            <person name="Murphy C."/>
            <person name="Pearson M."/>
            <person name="Poon T.W."/>
            <person name="Priest M."/>
            <person name="Roberts A."/>
            <person name="Saif S."/>
            <person name="Shea T."/>
            <person name="Sisk P."/>
            <person name="Sykes S."/>
            <person name="Wortman J."/>
            <person name="Nusbaum C."/>
            <person name="Birren B."/>
        </authorList>
    </citation>
    <scope>NUCLEOTIDE SEQUENCE [LARGE SCALE GENOMIC DNA]</scope>
    <source>
        <strain evidence="7 8">CBS 617.96</strain>
    </source>
</reference>
<evidence type="ECO:0000256" key="3">
    <source>
        <dbReference type="ARBA" id="ARBA00022630"/>
    </source>
</evidence>
<dbReference type="GO" id="GO:0004657">
    <property type="term" value="F:proline dehydrogenase activity"/>
    <property type="evidence" value="ECO:0007669"/>
    <property type="project" value="TreeGrafter"/>
</dbReference>
<dbReference type="PANTHER" id="PTHR10961:SF45">
    <property type="entry name" value="FAD DEPENDENT OXIDOREDUCTASE DOMAIN-CONTAINING PROTEIN-RELATED"/>
    <property type="match status" value="1"/>
</dbReference>
<dbReference type="PANTHER" id="PTHR10961">
    <property type="entry name" value="PEROXISOMAL SARCOSINE OXIDASE"/>
    <property type="match status" value="1"/>
</dbReference>
<evidence type="ECO:0000313" key="8">
    <source>
        <dbReference type="Proteomes" id="UP000019484"/>
    </source>
</evidence>
<dbReference type="RefSeq" id="XP_007725748.1">
    <property type="nucleotide sequence ID" value="XM_007727558.1"/>
</dbReference>
<dbReference type="GO" id="GO:0050660">
    <property type="term" value="F:flavin adenine dinucleotide binding"/>
    <property type="evidence" value="ECO:0007669"/>
    <property type="project" value="InterPro"/>
</dbReference>
<dbReference type="AlphaFoldDB" id="W9XR86"/>
<feature type="non-terminal residue" evidence="7">
    <location>
        <position position="1"/>
    </location>
</feature>
<keyword evidence="5" id="KW-0560">Oxidoreductase</keyword>
<dbReference type="Pfam" id="PF01266">
    <property type="entry name" value="DAO"/>
    <property type="match status" value="1"/>
</dbReference>